<dbReference type="Proteomes" id="UP000095282">
    <property type="component" value="Unplaced"/>
</dbReference>
<evidence type="ECO:0000313" key="2">
    <source>
        <dbReference type="WBParaSite" id="Csp11.Scaffold630.g18664.t1"/>
    </source>
</evidence>
<dbReference type="AlphaFoldDB" id="A0A1I7URN3"/>
<organism evidence="1 2">
    <name type="scientific">Caenorhabditis tropicalis</name>
    <dbReference type="NCBI Taxonomy" id="1561998"/>
    <lineage>
        <taxon>Eukaryota</taxon>
        <taxon>Metazoa</taxon>
        <taxon>Ecdysozoa</taxon>
        <taxon>Nematoda</taxon>
        <taxon>Chromadorea</taxon>
        <taxon>Rhabditida</taxon>
        <taxon>Rhabditina</taxon>
        <taxon>Rhabditomorpha</taxon>
        <taxon>Rhabditoidea</taxon>
        <taxon>Rhabditidae</taxon>
        <taxon>Peloderinae</taxon>
        <taxon>Caenorhabditis</taxon>
    </lineage>
</organism>
<evidence type="ECO:0000313" key="1">
    <source>
        <dbReference type="Proteomes" id="UP000095282"/>
    </source>
</evidence>
<dbReference type="WBParaSite" id="Csp11.Scaffold630.g18664.t1">
    <property type="protein sequence ID" value="Csp11.Scaffold630.g18664.t1"/>
    <property type="gene ID" value="Csp11.Scaffold630.g18664"/>
</dbReference>
<name>A0A1I7URN3_9PELO</name>
<keyword evidence="1" id="KW-1185">Reference proteome</keyword>
<protein>
    <submittedName>
        <fullName evidence="2">Uncharacterized protein</fullName>
    </submittedName>
</protein>
<accession>A0A1I7URN3</accession>
<proteinExistence type="predicted"/>
<sequence>MRLRPLLSDRAPFLRPARGSSSFFTFPPLPDCLSAEGQVSSSSVRRPQPHPCCTVAPLRLRFIFSDCVQEPPSTGWPCSPSLLIDMLLTINLVEEATSDSLMFLFLSICFHVTLRLVASGILEIRTLL</sequence>
<reference evidence="2" key="1">
    <citation type="submission" date="2016-11" db="UniProtKB">
        <authorList>
            <consortium name="WormBaseParasite"/>
        </authorList>
    </citation>
    <scope>IDENTIFICATION</scope>
</reference>